<feature type="transmembrane region" description="Helical" evidence="7">
    <location>
        <begin position="345"/>
        <end position="365"/>
    </location>
</feature>
<dbReference type="PANTHER" id="PTHR43840:SF4">
    <property type="entry name" value="CDF DIVALENT METAL CATION TRANSPORTER (EUROFUNG)"/>
    <property type="match status" value="1"/>
</dbReference>
<dbReference type="SUPFAM" id="SSF161111">
    <property type="entry name" value="Cation efflux protein transmembrane domain-like"/>
    <property type="match status" value="1"/>
</dbReference>
<dbReference type="InterPro" id="IPR050291">
    <property type="entry name" value="CDF_Transporter"/>
</dbReference>
<keyword evidence="2" id="KW-0813">Transport</keyword>
<dbReference type="InterPro" id="IPR027469">
    <property type="entry name" value="Cation_efflux_TMD_sf"/>
</dbReference>
<keyword evidence="10" id="KW-1185">Reference proteome</keyword>
<dbReference type="InterPro" id="IPR036837">
    <property type="entry name" value="Cation_efflux_CTD_sf"/>
</dbReference>
<evidence type="ECO:0000256" key="6">
    <source>
        <dbReference type="SAM" id="MobiDB-lite"/>
    </source>
</evidence>
<dbReference type="InParanoid" id="G8YCL6"/>
<dbReference type="Pfam" id="PF01545">
    <property type="entry name" value="Cation_efflux"/>
    <property type="match status" value="1"/>
</dbReference>
<gene>
    <name evidence="9" type="primary">Piso0_002438</name>
    <name evidence="9" type="ORF">GNLVRS01_PISO0J11999g</name>
</gene>
<feature type="transmembrane region" description="Helical" evidence="7">
    <location>
        <begin position="303"/>
        <end position="324"/>
    </location>
</feature>
<dbReference type="OMA" id="RICEAGV"/>
<dbReference type="Gene3D" id="3.30.70.1350">
    <property type="entry name" value="Cation efflux protein, cytoplasmic domain"/>
    <property type="match status" value="1"/>
</dbReference>
<accession>G8YCL6</accession>
<dbReference type="FunFam" id="1.20.1510.10:FF:000005">
    <property type="entry name" value="Putative Cation diffusion facilitator 1"/>
    <property type="match status" value="1"/>
</dbReference>
<feature type="domain" description="Cation efflux protein transmembrane" evidence="8">
    <location>
        <begin position="278"/>
        <end position="474"/>
    </location>
</feature>
<dbReference type="HOGENOM" id="CLU_013430_10_0_1"/>
<keyword evidence="5 7" id="KW-0472">Membrane</keyword>
<evidence type="ECO:0000256" key="7">
    <source>
        <dbReference type="SAM" id="Phobius"/>
    </source>
</evidence>
<proteinExistence type="predicted"/>
<dbReference type="Gene3D" id="1.20.1510.10">
    <property type="entry name" value="Cation efflux protein transmembrane domain"/>
    <property type="match status" value="1"/>
</dbReference>
<evidence type="ECO:0000313" key="10">
    <source>
        <dbReference type="Proteomes" id="UP000005222"/>
    </source>
</evidence>
<dbReference type="GO" id="GO:0016020">
    <property type="term" value="C:membrane"/>
    <property type="evidence" value="ECO:0007669"/>
    <property type="project" value="UniProtKB-SubCell"/>
</dbReference>
<evidence type="ECO:0000259" key="8">
    <source>
        <dbReference type="Pfam" id="PF01545"/>
    </source>
</evidence>
<dbReference type="NCBIfam" id="TIGR01297">
    <property type="entry name" value="CDF"/>
    <property type="match status" value="1"/>
</dbReference>
<feature type="compositionally biased region" description="Basic and acidic residues" evidence="6">
    <location>
        <begin position="1"/>
        <end position="13"/>
    </location>
</feature>
<feature type="transmembrane region" description="Helical" evidence="7">
    <location>
        <begin position="273"/>
        <end position="297"/>
    </location>
</feature>
<dbReference type="GO" id="GO:0008324">
    <property type="term" value="F:monoatomic cation transmembrane transporter activity"/>
    <property type="evidence" value="ECO:0007669"/>
    <property type="project" value="InterPro"/>
</dbReference>
<sequence>MEQRDMKGGEERQGLFGQKVQGKSYDSTGAMPDRHIPKSYSSSLLISRRDGRYDRHESDKYSVYTQNMGNLRRKSDDSRSRSSFLKDLVGSYRAVNNPYSGLQNDMTAVGSHLPITHPNVFDTHRNMSNSWDLERDQMTMDFLRDMRPQRLVGKYKKLANWPEFFKSNIEKMKNKRVQRYYKEQNYLIERFQEIDNLLDYGQVHIHMLSNYEHSVSLPDIEEEQGSFSSGDMEPTFPVHKSNRSSRFNAIPGDIRHSGAHFLGYNEEKDSRDIVVAILINTAVNVVLLLGKIVVSLLTHSLSIVASLIDSILDFLSTFIIYIANRLSNSKSWKSQHSYPVGRSRLEPLGVLIFSIIIIVSFFQVGMETVKKLFLSGPQERVIVKIGASSMLIMGLTIVSKVCCWVYCANSKSTSVRALAQDAKTDVVFNVVSLLMPFLGDYLSLWWCDALGALVLSIYIIIAWCKTAYEHIDNLTGSVASDLDYKVILYLTYRFAESIKRITALKAYHVGDRLNVEVDIVFDSEKFGLTQKDTHDTAEALQYAIESLPMVERAFVHTDYMEGNFKGHLN</sequence>
<dbReference type="eggNOG" id="KOG1485">
    <property type="taxonomic scope" value="Eukaryota"/>
</dbReference>
<feature type="transmembrane region" description="Helical" evidence="7">
    <location>
        <begin position="450"/>
        <end position="468"/>
    </location>
</feature>
<evidence type="ECO:0000256" key="4">
    <source>
        <dbReference type="ARBA" id="ARBA00022989"/>
    </source>
</evidence>
<dbReference type="InterPro" id="IPR058533">
    <property type="entry name" value="Cation_efflux_TM"/>
</dbReference>
<dbReference type="OrthoDB" id="78296at2759"/>
<evidence type="ECO:0000313" key="9">
    <source>
        <dbReference type="EMBL" id="CCE82697.1"/>
    </source>
</evidence>
<reference evidence="9 10" key="1">
    <citation type="journal article" date="2012" name="G3 (Bethesda)">
        <title>Pichia sorbitophila, an interspecies yeast hybrid reveals early steps of genome resolution following polyploidization.</title>
        <authorList>
            <person name="Leh Louis V."/>
            <person name="Despons L."/>
            <person name="Friedrich A."/>
            <person name="Martin T."/>
            <person name="Durrens P."/>
            <person name="Casaregola S."/>
            <person name="Neuveglise C."/>
            <person name="Fairhead C."/>
            <person name="Marck C."/>
            <person name="Cruz J.A."/>
            <person name="Straub M.L."/>
            <person name="Kugler V."/>
            <person name="Sacerdot C."/>
            <person name="Uzunov Z."/>
            <person name="Thierry A."/>
            <person name="Weiss S."/>
            <person name="Bleykasten C."/>
            <person name="De Montigny J."/>
            <person name="Jacques N."/>
            <person name="Jung P."/>
            <person name="Lemaire M."/>
            <person name="Mallet S."/>
            <person name="Morel G."/>
            <person name="Richard G.F."/>
            <person name="Sarkar A."/>
            <person name="Savel G."/>
            <person name="Schacherer J."/>
            <person name="Seret M.L."/>
            <person name="Talla E."/>
            <person name="Samson G."/>
            <person name="Jubin C."/>
            <person name="Poulain J."/>
            <person name="Vacherie B."/>
            <person name="Barbe V."/>
            <person name="Pelletier E."/>
            <person name="Sherman D.J."/>
            <person name="Westhof E."/>
            <person name="Weissenbach J."/>
            <person name="Baret P.V."/>
            <person name="Wincker P."/>
            <person name="Gaillardin C."/>
            <person name="Dujon B."/>
            <person name="Souciet J.L."/>
        </authorList>
    </citation>
    <scope>NUCLEOTIDE SEQUENCE [LARGE SCALE GENOMIC DNA]</scope>
    <source>
        <strain evidence="10">ATCC MYA-4447 / BCRC 22081 / CBS 7064 / NBRC 10061 / NRRL Y-12695</strain>
    </source>
</reference>
<dbReference type="InterPro" id="IPR002524">
    <property type="entry name" value="Cation_efflux"/>
</dbReference>
<comment type="subcellular location">
    <subcellularLocation>
        <location evidence="1">Membrane</location>
        <topology evidence="1">Multi-pass membrane protein</topology>
    </subcellularLocation>
</comment>
<dbReference type="Proteomes" id="UP000005222">
    <property type="component" value="Chromosome J"/>
</dbReference>
<dbReference type="AlphaFoldDB" id="G8YCL6"/>
<keyword evidence="3 7" id="KW-0812">Transmembrane</keyword>
<keyword evidence="4 7" id="KW-1133">Transmembrane helix</keyword>
<dbReference type="GO" id="GO:0030003">
    <property type="term" value="P:intracellular monoatomic cation homeostasis"/>
    <property type="evidence" value="ECO:0007669"/>
    <property type="project" value="UniProtKB-ARBA"/>
</dbReference>
<evidence type="ECO:0000256" key="5">
    <source>
        <dbReference type="ARBA" id="ARBA00023136"/>
    </source>
</evidence>
<name>G8YCL6_PICSO</name>
<evidence type="ECO:0000256" key="1">
    <source>
        <dbReference type="ARBA" id="ARBA00004141"/>
    </source>
</evidence>
<feature type="region of interest" description="Disordered" evidence="6">
    <location>
        <begin position="1"/>
        <end position="40"/>
    </location>
</feature>
<evidence type="ECO:0000256" key="2">
    <source>
        <dbReference type="ARBA" id="ARBA00022448"/>
    </source>
</evidence>
<dbReference type="EMBL" id="FO082050">
    <property type="protein sequence ID" value="CCE82697.1"/>
    <property type="molecule type" value="Genomic_DNA"/>
</dbReference>
<protein>
    <submittedName>
        <fullName evidence="9">Piso0_002438 protein</fullName>
    </submittedName>
</protein>
<evidence type="ECO:0000256" key="3">
    <source>
        <dbReference type="ARBA" id="ARBA00022692"/>
    </source>
</evidence>
<dbReference type="PANTHER" id="PTHR43840">
    <property type="entry name" value="MITOCHONDRIAL METAL TRANSPORTER 1-RELATED"/>
    <property type="match status" value="1"/>
</dbReference>
<dbReference type="SUPFAM" id="SSF160240">
    <property type="entry name" value="Cation efflux protein cytoplasmic domain-like"/>
    <property type="match status" value="1"/>
</dbReference>
<organism evidence="9 10">
    <name type="scientific">Pichia sorbitophila (strain ATCC MYA-4447 / BCRC 22081 / CBS 7064 / NBRC 10061 / NRRL Y-12695)</name>
    <name type="common">Hybrid yeast</name>
    <dbReference type="NCBI Taxonomy" id="559304"/>
    <lineage>
        <taxon>Eukaryota</taxon>
        <taxon>Fungi</taxon>
        <taxon>Dikarya</taxon>
        <taxon>Ascomycota</taxon>
        <taxon>Saccharomycotina</taxon>
        <taxon>Pichiomycetes</taxon>
        <taxon>Debaryomycetaceae</taxon>
        <taxon>Millerozyma</taxon>
    </lineage>
</organism>
<dbReference type="GO" id="GO:0098771">
    <property type="term" value="P:inorganic ion homeostasis"/>
    <property type="evidence" value="ECO:0007669"/>
    <property type="project" value="UniProtKB-ARBA"/>
</dbReference>